<name>A0A5K7XJP5_9BACT</name>
<feature type="domain" description="HDOD" evidence="1">
    <location>
        <begin position="83"/>
        <end position="277"/>
    </location>
</feature>
<dbReference type="Proteomes" id="UP000326837">
    <property type="component" value="Chromosome"/>
</dbReference>
<dbReference type="Pfam" id="PF08668">
    <property type="entry name" value="HDOD"/>
    <property type="match status" value="1"/>
</dbReference>
<sequence length="609" mass="66078">MPSWGGCSGRASSGRRVPTKAGGDMAVLHYELHLRIAEFPAARWRFRRRVSPRSRRMPASTPASVTPTYPDALDQIVGRAGALFTLPAVAVEVLRLTESPRVDVHALKECIERDPALTVKILRVVNSSLFGLPREVSDLNQALALLGIKPLKLLALGFSLPEGLFLSAARDQLDWYWKTSLVRAVSAREISEQLFGKPGDDAFLAGLLQDIGVLVLLSEFREPYAALLSEAIASQSDLAALERESLGFDHRQLTAGLLKRWNLPPLLVTAIGAEQDIRYWAHNKAEHAHLVRVLHLAELFAQLIGQRRLSVLPDLLDAGEAYCELDKSKLNDLIATLEPKVRQLAGVLSLPLAGGEDYLQIIVQAHEQMSRVAESVAAPLSRGLANEAANPIEGDCRETQAMALARQLRASFEDFYRGTTAAVAAEAQAPSAAASAEDSNPFAVAASRTAASQAALAGTSDLETRLTLEVGRCRSLRRPVGLAIVAFQPSELLSTLEEGLLERYLDRACRAADPHLTVERLGPLRRVVMLPGRDRHEAVTAARHLHDELRALVEPLVRREQLTPVIAGAGVAWAATPAKNFRAVSLLETADRCLTAALRTGGVKSLEVS</sequence>
<protein>
    <recommendedName>
        <fullName evidence="1">HDOD domain-containing protein</fullName>
    </recommendedName>
</protein>
<dbReference type="KEGG" id="lpav:PLANPX_5959"/>
<evidence type="ECO:0000259" key="1">
    <source>
        <dbReference type="PROSITE" id="PS51833"/>
    </source>
</evidence>
<reference evidence="3" key="1">
    <citation type="submission" date="2019-10" db="EMBL/GenBank/DDBJ databases">
        <title>Lacipirellula parvula gen. nov., sp. nov., representing a lineage of planctomycetes widespread in freshwater anoxic habitats, and description of the family Lacipirellulaceae.</title>
        <authorList>
            <person name="Dedysh S.N."/>
            <person name="Kulichevskaya I.S."/>
            <person name="Beletsky A.V."/>
            <person name="Rakitin A.L."/>
            <person name="Mardanov A.V."/>
            <person name="Ivanova A.A."/>
            <person name="Saltykova V.X."/>
            <person name="Rijpstra W.I.C."/>
            <person name="Sinninghe Damste J.S."/>
            <person name="Ravin N.V."/>
        </authorList>
    </citation>
    <scope>NUCLEOTIDE SEQUENCE [LARGE SCALE GENOMIC DNA]</scope>
    <source>
        <strain evidence="3">PX69</strain>
    </source>
</reference>
<evidence type="ECO:0000313" key="3">
    <source>
        <dbReference type="Proteomes" id="UP000326837"/>
    </source>
</evidence>
<dbReference type="SUPFAM" id="SSF109604">
    <property type="entry name" value="HD-domain/PDEase-like"/>
    <property type="match status" value="1"/>
</dbReference>
<keyword evidence="3" id="KW-1185">Reference proteome</keyword>
<dbReference type="PANTHER" id="PTHR33525">
    <property type="match status" value="1"/>
</dbReference>
<dbReference type="PROSITE" id="PS51833">
    <property type="entry name" value="HDOD"/>
    <property type="match status" value="1"/>
</dbReference>
<dbReference type="PANTHER" id="PTHR33525:SF3">
    <property type="entry name" value="RIBONUCLEASE Y"/>
    <property type="match status" value="1"/>
</dbReference>
<gene>
    <name evidence="2" type="ORF">PLANPX_5959</name>
</gene>
<proteinExistence type="predicted"/>
<organism evidence="2 3">
    <name type="scientific">Lacipirellula parvula</name>
    <dbReference type="NCBI Taxonomy" id="2650471"/>
    <lineage>
        <taxon>Bacteria</taxon>
        <taxon>Pseudomonadati</taxon>
        <taxon>Planctomycetota</taxon>
        <taxon>Planctomycetia</taxon>
        <taxon>Pirellulales</taxon>
        <taxon>Lacipirellulaceae</taxon>
        <taxon>Lacipirellula</taxon>
    </lineage>
</organism>
<dbReference type="Gene3D" id="1.10.3210.10">
    <property type="entry name" value="Hypothetical protein af1432"/>
    <property type="match status" value="1"/>
</dbReference>
<accession>A0A5K7XJP5</accession>
<dbReference type="AlphaFoldDB" id="A0A5K7XJP5"/>
<dbReference type="InterPro" id="IPR052340">
    <property type="entry name" value="RNase_Y/CdgJ"/>
</dbReference>
<evidence type="ECO:0000313" key="2">
    <source>
        <dbReference type="EMBL" id="BBO36347.1"/>
    </source>
</evidence>
<dbReference type="EMBL" id="AP021861">
    <property type="protein sequence ID" value="BBO36347.1"/>
    <property type="molecule type" value="Genomic_DNA"/>
</dbReference>
<dbReference type="InterPro" id="IPR013976">
    <property type="entry name" value="HDOD"/>
</dbReference>